<feature type="domain" description="Conserved hypothetical protein CHP02391" evidence="1">
    <location>
        <begin position="119"/>
        <end position="228"/>
    </location>
</feature>
<protein>
    <submittedName>
        <fullName evidence="2">TIGR02391 family protein</fullName>
    </submittedName>
</protein>
<evidence type="ECO:0000259" key="1">
    <source>
        <dbReference type="Pfam" id="PF09509"/>
    </source>
</evidence>
<dbReference type="RefSeq" id="WP_076690586.1">
    <property type="nucleotide sequence ID" value="NZ_CP018762.1"/>
</dbReference>
<dbReference type="KEGG" id="maur:BOH66_08465"/>
<dbReference type="Proteomes" id="UP000187185">
    <property type="component" value="Chromosome"/>
</dbReference>
<reference evidence="2 3" key="1">
    <citation type="submission" date="2016-12" db="EMBL/GenBank/DDBJ databases">
        <title>Complete genome sequence of Microbacterium aurum KACC 15219.</title>
        <authorList>
            <person name="Jung Y."/>
            <person name="Shin J.-H."/>
            <person name="Lee Y.-J."/>
            <person name="Yi H."/>
            <person name="Bahn Y.-S."/>
            <person name="Kim J.F."/>
            <person name="Lee D.-W."/>
        </authorList>
    </citation>
    <scope>NUCLEOTIDE SEQUENCE [LARGE SCALE GENOMIC DNA]</scope>
    <source>
        <strain evidence="2 3">KACC 15219</strain>
    </source>
</reference>
<organism evidence="2 3">
    <name type="scientific">Microbacterium aurum</name>
    <dbReference type="NCBI Taxonomy" id="36805"/>
    <lineage>
        <taxon>Bacteria</taxon>
        <taxon>Bacillati</taxon>
        <taxon>Actinomycetota</taxon>
        <taxon>Actinomycetes</taxon>
        <taxon>Micrococcales</taxon>
        <taxon>Microbacteriaceae</taxon>
        <taxon>Microbacterium</taxon>
    </lineage>
</organism>
<accession>A0A1P8U839</accession>
<dbReference type="NCBIfam" id="TIGR02391">
    <property type="entry name" value="hypoth_ymh"/>
    <property type="match status" value="1"/>
</dbReference>
<evidence type="ECO:0000313" key="3">
    <source>
        <dbReference type="Proteomes" id="UP000187185"/>
    </source>
</evidence>
<keyword evidence="3" id="KW-1185">Reference proteome</keyword>
<dbReference type="AlphaFoldDB" id="A0A1P8U839"/>
<dbReference type="STRING" id="36805.BOH66_08465"/>
<proteinExistence type="predicted"/>
<name>A0A1P8U839_9MICO</name>
<gene>
    <name evidence="2" type="ORF">BOH66_08465</name>
</gene>
<dbReference type="EMBL" id="CP018762">
    <property type="protein sequence ID" value="APZ34271.1"/>
    <property type="molecule type" value="Genomic_DNA"/>
</dbReference>
<evidence type="ECO:0000313" key="2">
    <source>
        <dbReference type="EMBL" id="APZ34271.1"/>
    </source>
</evidence>
<dbReference type="Pfam" id="PF09509">
    <property type="entry name" value="Hypoth_Ymh"/>
    <property type="match status" value="1"/>
</dbReference>
<dbReference type="InterPro" id="IPR012654">
    <property type="entry name" value="CHP02391"/>
</dbReference>
<sequence>MTAADVRTLSNSEITQLPVDRLALLVLDDALRVSTWNWRNWALGFAQDRPREGLADAQNAIAEAWGWLMAKTLISTKGTGGSYDFHDFHVTRAGHEALARGTAYVRAVIRLDVELVEPLEQKVRPQFLLGDFELAAFAAMREVEIAVRERSGLGGDLVGVALMQQAFRDGGPLHDPEVHSAESVAQMNLFAGAMGLFKNPPSHRRVDYQDPAEASEVILLADLLLRILRRLAAE</sequence>